<comment type="pathway">
    <text evidence="1">Lipid metabolism.</text>
</comment>
<evidence type="ECO:0000256" key="1">
    <source>
        <dbReference type="ARBA" id="ARBA00005189"/>
    </source>
</evidence>
<accession>A0A7J6MAX2</accession>
<protein>
    <recommendedName>
        <fullName evidence="7">Phospholipid/glycerol acyltransferase domain-containing protein</fullName>
    </recommendedName>
</protein>
<keyword evidence="4" id="KW-0443">Lipid metabolism</keyword>
<feature type="domain" description="Phospholipid/glycerol acyltransferase" evidence="7">
    <location>
        <begin position="6"/>
        <end position="135"/>
    </location>
</feature>
<dbReference type="Pfam" id="PF01553">
    <property type="entry name" value="Acyltransferase"/>
    <property type="match status" value="1"/>
</dbReference>
<name>A0A7J6MAX2_PERCH</name>
<organism evidence="8 9">
    <name type="scientific">Perkinsus chesapeaki</name>
    <name type="common">Clam parasite</name>
    <name type="synonym">Perkinsus andrewsi</name>
    <dbReference type="NCBI Taxonomy" id="330153"/>
    <lineage>
        <taxon>Eukaryota</taxon>
        <taxon>Sar</taxon>
        <taxon>Alveolata</taxon>
        <taxon>Perkinsozoa</taxon>
        <taxon>Perkinsea</taxon>
        <taxon>Perkinsida</taxon>
        <taxon>Perkinsidae</taxon>
        <taxon>Perkinsus</taxon>
    </lineage>
</organism>
<keyword evidence="9" id="KW-1185">Reference proteome</keyword>
<dbReference type="PANTHER" id="PTHR10434">
    <property type="entry name" value="1-ACYL-SN-GLYCEROL-3-PHOSPHATE ACYLTRANSFERASE"/>
    <property type="match status" value="1"/>
</dbReference>
<dbReference type="PANTHER" id="PTHR10434:SF64">
    <property type="entry name" value="1-ACYL-SN-GLYCEROL-3-PHOSPHATE ACYLTRANSFERASE-RELATED"/>
    <property type="match status" value="1"/>
</dbReference>
<keyword evidence="6" id="KW-0812">Transmembrane</keyword>
<evidence type="ECO:0000313" key="9">
    <source>
        <dbReference type="Proteomes" id="UP000591131"/>
    </source>
</evidence>
<keyword evidence="2" id="KW-0444">Lipid biosynthesis</keyword>
<dbReference type="CDD" id="cd07989">
    <property type="entry name" value="LPLAT_AGPAT-like"/>
    <property type="match status" value="1"/>
</dbReference>
<dbReference type="GO" id="GO:0003841">
    <property type="term" value="F:1-acylglycerol-3-phosphate O-acyltransferase activity"/>
    <property type="evidence" value="ECO:0007669"/>
    <property type="project" value="TreeGrafter"/>
</dbReference>
<comment type="caution">
    <text evidence="8">The sequence shown here is derived from an EMBL/GenBank/DDBJ whole genome shotgun (WGS) entry which is preliminary data.</text>
</comment>
<dbReference type="OrthoDB" id="202234at2759"/>
<keyword evidence="6" id="KW-0472">Membrane</keyword>
<dbReference type="Proteomes" id="UP000591131">
    <property type="component" value="Unassembled WGS sequence"/>
</dbReference>
<gene>
    <name evidence="8" type="ORF">FOL47_002956</name>
</gene>
<keyword evidence="6" id="KW-1133">Transmembrane helix</keyword>
<reference evidence="8 9" key="1">
    <citation type="submission" date="2020-04" db="EMBL/GenBank/DDBJ databases">
        <title>Perkinsus chesapeaki whole genome sequence.</title>
        <authorList>
            <person name="Bogema D.R."/>
        </authorList>
    </citation>
    <scope>NUCLEOTIDE SEQUENCE [LARGE SCALE GENOMIC DNA]</scope>
    <source>
        <strain evidence="8">ATCC PRA-425</strain>
    </source>
</reference>
<evidence type="ECO:0000259" key="7">
    <source>
        <dbReference type="SMART" id="SM00563"/>
    </source>
</evidence>
<proteinExistence type="predicted"/>
<dbReference type="EMBL" id="JAAPAO010000188">
    <property type="protein sequence ID" value="KAF4668537.1"/>
    <property type="molecule type" value="Genomic_DNA"/>
</dbReference>
<evidence type="ECO:0000256" key="3">
    <source>
        <dbReference type="ARBA" id="ARBA00022679"/>
    </source>
</evidence>
<keyword evidence="3" id="KW-0808">Transferase</keyword>
<evidence type="ECO:0000256" key="6">
    <source>
        <dbReference type="SAM" id="Phobius"/>
    </source>
</evidence>
<evidence type="ECO:0000313" key="8">
    <source>
        <dbReference type="EMBL" id="KAF4668537.1"/>
    </source>
</evidence>
<dbReference type="AlphaFoldDB" id="A0A7J6MAX2"/>
<dbReference type="InterPro" id="IPR002123">
    <property type="entry name" value="Plipid/glycerol_acylTrfase"/>
</dbReference>
<sequence>MDDNGVLMLFTHASNLDGFAVAACFNMFSKYQLPLGVVAKKSLFKIPIFGTLFRLTGVVALDRTKHTEAINSLDSAVVHIDSGYVVGISPEGTRRRTPSWGPDQLKPFKKGPFHMIRQIKSKTFMPVTLFGANAAWPPGCLFPIPGSKVTVRFGKPIKVDPSKDVTEIQSEAREVFKQEIVAGMANKPYSQELAFSLGKRMPRPLLWASTGLLYLPLLAICISSCGAGVVFAMVIGEKLVSYMFHGPRLILSRAIHERWEQFSRRDCKCVTIIIIFLERDPSSISGRRDVAPRSRMILGLRQRVTQDD</sequence>
<feature type="transmembrane region" description="Helical" evidence="6">
    <location>
        <begin position="212"/>
        <end position="235"/>
    </location>
</feature>
<dbReference type="SMART" id="SM00563">
    <property type="entry name" value="PlsC"/>
    <property type="match status" value="1"/>
</dbReference>
<dbReference type="SUPFAM" id="SSF69593">
    <property type="entry name" value="Glycerol-3-phosphate (1)-acyltransferase"/>
    <property type="match status" value="1"/>
</dbReference>
<evidence type="ECO:0000256" key="5">
    <source>
        <dbReference type="ARBA" id="ARBA00023315"/>
    </source>
</evidence>
<dbReference type="GO" id="GO:0006654">
    <property type="term" value="P:phosphatidic acid biosynthetic process"/>
    <property type="evidence" value="ECO:0007669"/>
    <property type="project" value="TreeGrafter"/>
</dbReference>
<evidence type="ECO:0000256" key="2">
    <source>
        <dbReference type="ARBA" id="ARBA00022516"/>
    </source>
</evidence>
<evidence type="ECO:0000256" key="4">
    <source>
        <dbReference type="ARBA" id="ARBA00023098"/>
    </source>
</evidence>
<keyword evidence="5" id="KW-0012">Acyltransferase</keyword>